<protein>
    <submittedName>
        <fullName evidence="1">11587_t:CDS:1</fullName>
    </submittedName>
</protein>
<dbReference type="EMBL" id="CAJVPM010006854">
    <property type="protein sequence ID" value="CAG8539368.1"/>
    <property type="molecule type" value="Genomic_DNA"/>
</dbReference>
<organism evidence="1 2">
    <name type="scientific">Scutellospora calospora</name>
    <dbReference type="NCBI Taxonomy" id="85575"/>
    <lineage>
        <taxon>Eukaryota</taxon>
        <taxon>Fungi</taxon>
        <taxon>Fungi incertae sedis</taxon>
        <taxon>Mucoromycota</taxon>
        <taxon>Glomeromycotina</taxon>
        <taxon>Glomeromycetes</taxon>
        <taxon>Diversisporales</taxon>
        <taxon>Gigasporaceae</taxon>
        <taxon>Scutellospora</taxon>
    </lineage>
</organism>
<evidence type="ECO:0000313" key="2">
    <source>
        <dbReference type="Proteomes" id="UP000789860"/>
    </source>
</evidence>
<reference evidence="1" key="1">
    <citation type="submission" date="2021-06" db="EMBL/GenBank/DDBJ databases">
        <authorList>
            <person name="Kallberg Y."/>
            <person name="Tangrot J."/>
            <person name="Rosling A."/>
        </authorList>
    </citation>
    <scope>NUCLEOTIDE SEQUENCE</scope>
    <source>
        <strain evidence="1">AU212A</strain>
    </source>
</reference>
<keyword evidence="2" id="KW-1185">Reference proteome</keyword>
<sequence>EIHSPKLGIPGHIVRDGSEFHVVLTTYSCRRSGRSDLIAGDPCERSFWNGLVPMNMFLTNESRDMLAST</sequence>
<dbReference type="Proteomes" id="UP000789860">
    <property type="component" value="Unassembled WGS sequence"/>
</dbReference>
<proteinExistence type="predicted"/>
<accession>A0ACA9LNJ8</accession>
<comment type="caution">
    <text evidence="1">The sequence shown here is derived from an EMBL/GenBank/DDBJ whole genome shotgun (WGS) entry which is preliminary data.</text>
</comment>
<name>A0ACA9LNJ8_9GLOM</name>
<gene>
    <name evidence="1" type="ORF">SCALOS_LOCUS4779</name>
</gene>
<feature type="non-terminal residue" evidence="1">
    <location>
        <position position="1"/>
    </location>
</feature>
<evidence type="ECO:0000313" key="1">
    <source>
        <dbReference type="EMBL" id="CAG8539368.1"/>
    </source>
</evidence>